<protein>
    <recommendedName>
        <fullName evidence="3">Leucine Rich Repeat family protein</fullName>
    </recommendedName>
</protein>
<reference evidence="1" key="1">
    <citation type="submission" date="2016-10" db="EMBL/GenBank/DDBJ databases">
        <authorList>
            <person name="Benchimol M."/>
            <person name="Almeida L.G."/>
            <person name="Vasconcelos A.T."/>
            <person name="Perreira-Neves A."/>
            <person name="Rosa I.A."/>
            <person name="Tasca T."/>
            <person name="Bogo M.R."/>
            <person name="de Souza W."/>
        </authorList>
    </citation>
    <scope>NUCLEOTIDE SEQUENCE [LARGE SCALE GENOMIC DNA]</scope>
    <source>
        <strain evidence="1">K</strain>
    </source>
</reference>
<evidence type="ECO:0000313" key="1">
    <source>
        <dbReference type="EMBL" id="OHS94818.1"/>
    </source>
</evidence>
<accession>A0A1J4J6G1</accession>
<dbReference type="InterPro" id="IPR032675">
    <property type="entry name" value="LRR_dom_sf"/>
</dbReference>
<sequence>MATSPERKPIGKIIDGRLDLTDREFGDQDLKKLGVLPTLRTLILTNTQVTNFAFLKPQPNLESIVAINCPVLYLNGLSDQKSLKSLDLTNTPVSKKHDFRSLTAATVGKSLAMLNNQKLTKEEIQIADIKARRQKDKLFLKENDKQKSNEQNPEATTEIDRQTYDAMATVYIKEHQKLFSTFAENEALLFDLQTNGALPVVDETSTEGDIEKAISEIRQRNDVLRDAIREKCQELNIECILDA</sequence>
<dbReference type="Gene3D" id="3.80.10.10">
    <property type="entry name" value="Ribonuclease Inhibitor"/>
    <property type="match status" value="1"/>
</dbReference>
<dbReference type="SUPFAM" id="SSF52058">
    <property type="entry name" value="L domain-like"/>
    <property type="match status" value="1"/>
</dbReference>
<dbReference type="RefSeq" id="XP_068347955.1">
    <property type="nucleotide sequence ID" value="XM_068512381.1"/>
</dbReference>
<proteinExistence type="predicted"/>
<dbReference type="VEuPathDB" id="TrichDB:TRFO_39007"/>
<dbReference type="AlphaFoldDB" id="A0A1J4J6G1"/>
<name>A0A1J4J6G1_9EUKA</name>
<dbReference type="GeneID" id="94847085"/>
<comment type="caution">
    <text evidence="1">The sequence shown here is derived from an EMBL/GenBank/DDBJ whole genome shotgun (WGS) entry which is preliminary data.</text>
</comment>
<gene>
    <name evidence="1" type="ORF">TRFO_39007</name>
</gene>
<evidence type="ECO:0008006" key="3">
    <source>
        <dbReference type="Google" id="ProtNLM"/>
    </source>
</evidence>
<evidence type="ECO:0000313" key="2">
    <source>
        <dbReference type="Proteomes" id="UP000179807"/>
    </source>
</evidence>
<organism evidence="1 2">
    <name type="scientific">Tritrichomonas foetus</name>
    <dbReference type="NCBI Taxonomy" id="1144522"/>
    <lineage>
        <taxon>Eukaryota</taxon>
        <taxon>Metamonada</taxon>
        <taxon>Parabasalia</taxon>
        <taxon>Tritrichomonadida</taxon>
        <taxon>Tritrichomonadidae</taxon>
        <taxon>Tritrichomonas</taxon>
    </lineage>
</organism>
<dbReference type="OrthoDB" id="10474808at2759"/>
<keyword evidence="2" id="KW-1185">Reference proteome</keyword>
<dbReference type="Proteomes" id="UP000179807">
    <property type="component" value="Unassembled WGS sequence"/>
</dbReference>
<dbReference type="EMBL" id="MLAK01001287">
    <property type="protein sequence ID" value="OHS94818.1"/>
    <property type="molecule type" value="Genomic_DNA"/>
</dbReference>